<comment type="similarity">
    <text evidence="8">Belongs to the eukaryotic-type primase large subunit family.</text>
</comment>
<dbReference type="GO" id="GO:0006269">
    <property type="term" value="P:DNA replication, synthesis of primer"/>
    <property type="evidence" value="ECO:0007669"/>
    <property type="project" value="UniProtKB-UniRule"/>
</dbReference>
<evidence type="ECO:0000256" key="7">
    <source>
        <dbReference type="ARBA" id="ARBA00023014"/>
    </source>
</evidence>
<evidence type="ECO:0000313" key="11">
    <source>
        <dbReference type="Proteomes" id="UP000037237"/>
    </source>
</evidence>
<dbReference type="InterPro" id="IPR058560">
    <property type="entry name" value="DNA_primase_C"/>
</dbReference>
<accession>A0A0M0BNR1</accession>
<comment type="caution">
    <text evidence="8">Lacks conserved residue(s) required for the propagation of feature annotation.</text>
</comment>
<keyword evidence="6" id="KW-0408">Iron</keyword>
<proteinExistence type="inferred from homology"/>
<dbReference type="Pfam" id="PF04104">
    <property type="entry name" value="DNA_primase_lrg"/>
    <property type="match status" value="1"/>
</dbReference>
<keyword evidence="2" id="KW-0004">4Fe-4S</keyword>
<keyword evidence="7" id="KW-0411">Iron-sulfur</keyword>
<dbReference type="PANTHER" id="PTHR10537:SF3">
    <property type="entry name" value="DNA PRIMASE LARGE SUBUNIT"/>
    <property type="match status" value="1"/>
</dbReference>
<dbReference type="CDD" id="cd06560">
    <property type="entry name" value="PriL"/>
    <property type="match status" value="1"/>
</dbReference>
<dbReference type="InterPro" id="IPR007238">
    <property type="entry name" value="DNA_primase_lsu_euk/arc"/>
</dbReference>
<comment type="cofactor">
    <cofactor evidence="1">
        <name>[4Fe-4S] cluster</name>
        <dbReference type="ChEBI" id="CHEBI:49883"/>
    </cofactor>
</comment>
<keyword evidence="3 8" id="KW-0639">Primosome</keyword>
<dbReference type="InterPro" id="IPR023642">
    <property type="entry name" value="DNA_primase_lsu_PriL"/>
</dbReference>
<evidence type="ECO:0000259" key="9">
    <source>
        <dbReference type="Pfam" id="PF04104"/>
    </source>
</evidence>
<feature type="domain" description="DNA primase large subunit C-terminal" evidence="9">
    <location>
        <begin position="218"/>
        <end position="309"/>
    </location>
</feature>
<dbReference type="GO" id="GO:1990077">
    <property type="term" value="C:primosome complex"/>
    <property type="evidence" value="ECO:0007669"/>
    <property type="project" value="UniProtKB-KW"/>
</dbReference>
<comment type="caution">
    <text evidence="10">The sequence shown here is derived from an EMBL/GenBank/DDBJ whole genome shotgun (WGS) entry which is preliminary data.</text>
</comment>
<evidence type="ECO:0000256" key="6">
    <source>
        <dbReference type="ARBA" id="ARBA00023004"/>
    </source>
</evidence>
<dbReference type="Proteomes" id="UP000037237">
    <property type="component" value="Unassembled WGS sequence"/>
</dbReference>
<organism evidence="10 11">
    <name type="scientific">miscellaneous Crenarchaeota group-1 archaeon SG8-32-1</name>
    <dbReference type="NCBI Taxonomy" id="1685124"/>
    <lineage>
        <taxon>Archaea</taxon>
        <taxon>Candidatus Bathyarchaeota</taxon>
        <taxon>MCG-1</taxon>
    </lineage>
</organism>
<gene>
    <name evidence="8" type="primary">priL</name>
    <name evidence="10" type="ORF">AC477_05370</name>
</gene>
<sequence>MKEAAEHVRTLGLDINELESDFFITFLDRAEKRVEEALRDVAAYANTKPLDNPKEHELEVFSFPIAVLLVVATEESFIKSRYALAEAKRASALLYDEPKEKLLEVANNFGWETRIVKDLNLEPYVFKVNFPIFLKNATGFHDKNWKLVNHLMIDGEVYLTEREVSRLLEEEIRKYIEGRLDTKIKSLPHGIMTRVNHLRQLAAEKQEQIRLEEMPERVVLEAFPPCIKGVYDRIGAGRPASHLGRFALTSFMLSIGVSPEDVFKFFRSVSDFNERMTRYQVEHIAGGRGSGTKYTPPNFDTLRTHGVCISPEPECNYAVNPLVCYKKKLKNFPEEKLNKDIESEEKSG</sequence>
<dbReference type="PANTHER" id="PTHR10537">
    <property type="entry name" value="DNA PRIMASE LARGE SUBUNIT"/>
    <property type="match status" value="1"/>
</dbReference>
<keyword evidence="4 8" id="KW-0235">DNA replication</keyword>
<evidence type="ECO:0000256" key="3">
    <source>
        <dbReference type="ARBA" id="ARBA00022515"/>
    </source>
</evidence>
<comment type="subunit">
    <text evidence="8">Heterodimer of a small subunit (PriS) and a large subunit (PriL).</text>
</comment>
<protein>
    <recommendedName>
        <fullName evidence="8">DNA primase large subunit PriL</fullName>
    </recommendedName>
</protein>
<dbReference type="GO" id="GO:0006270">
    <property type="term" value="P:DNA replication initiation"/>
    <property type="evidence" value="ECO:0007669"/>
    <property type="project" value="TreeGrafter"/>
</dbReference>
<evidence type="ECO:0000313" key="10">
    <source>
        <dbReference type="EMBL" id="KON29941.1"/>
    </source>
</evidence>
<evidence type="ECO:0000256" key="2">
    <source>
        <dbReference type="ARBA" id="ARBA00022485"/>
    </source>
</evidence>
<dbReference type="AlphaFoldDB" id="A0A0M0BNR1"/>
<reference evidence="10 11" key="1">
    <citation type="submission" date="2015-06" db="EMBL/GenBank/DDBJ databases">
        <title>New insights into the roles of widespread benthic archaea in carbon and nitrogen cycling.</title>
        <authorList>
            <person name="Lazar C.S."/>
            <person name="Baker B.J."/>
            <person name="Seitz K.W."/>
            <person name="Hyde A.S."/>
            <person name="Dick G.J."/>
            <person name="Hinrichs K.-U."/>
            <person name="Teske A.P."/>
        </authorList>
    </citation>
    <scope>NUCLEOTIDE SEQUENCE [LARGE SCALE GENOMIC DNA]</scope>
    <source>
        <strain evidence="10">SG8-32-1</strain>
    </source>
</reference>
<dbReference type="GO" id="GO:0051539">
    <property type="term" value="F:4 iron, 4 sulfur cluster binding"/>
    <property type="evidence" value="ECO:0007669"/>
    <property type="project" value="UniProtKB-KW"/>
</dbReference>
<keyword evidence="5" id="KW-0479">Metal-binding</keyword>
<dbReference type="GO" id="GO:0046872">
    <property type="term" value="F:metal ion binding"/>
    <property type="evidence" value="ECO:0007669"/>
    <property type="project" value="UniProtKB-KW"/>
</dbReference>
<name>A0A0M0BNR1_9ARCH</name>
<evidence type="ECO:0000256" key="8">
    <source>
        <dbReference type="HAMAP-Rule" id="MF_00701"/>
    </source>
</evidence>
<evidence type="ECO:0000256" key="4">
    <source>
        <dbReference type="ARBA" id="ARBA00022705"/>
    </source>
</evidence>
<evidence type="ECO:0000256" key="1">
    <source>
        <dbReference type="ARBA" id="ARBA00001966"/>
    </source>
</evidence>
<dbReference type="EMBL" id="LFWU01000139">
    <property type="protein sequence ID" value="KON29941.1"/>
    <property type="molecule type" value="Genomic_DNA"/>
</dbReference>
<dbReference type="Pfam" id="PF26466">
    <property type="entry name" value="DNA_primase_lrg_N"/>
    <property type="match status" value="1"/>
</dbReference>
<dbReference type="HAMAP" id="MF_00701">
    <property type="entry name" value="DNA_primase_lrg_arc"/>
    <property type="match status" value="1"/>
</dbReference>
<dbReference type="SUPFAM" id="SSF140914">
    <property type="entry name" value="PriB N-terminal domain-like"/>
    <property type="match status" value="1"/>
</dbReference>
<comment type="function">
    <text evidence="8">Regulatory subunit of DNA primase, an RNA polymerase that catalyzes the synthesis of short RNA molecules used as primers for DNA polymerase during DNA replication. Stabilizes and modulates the activity of the small subunit, increasing the rate of DNA synthesis, and conferring RNA synthesis capability. The DNA polymerase activity may enable DNA primase to also catalyze primer extension after primer synthesis. May also play a role in DNA repair.</text>
</comment>
<evidence type="ECO:0000256" key="5">
    <source>
        <dbReference type="ARBA" id="ARBA00022723"/>
    </source>
</evidence>
<dbReference type="GO" id="GO:0003899">
    <property type="term" value="F:DNA-directed RNA polymerase activity"/>
    <property type="evidence" value="ECO:0007669"/>
    <property type="project" value="InterPro"/>
</dbReference>